<feature type="compositionally biased region" description="Low complexity" evidence="1">
    <location>
        <begin position="396"/>
        <end position="410"/>
    </location>
</feature>
<reference evidence="2 3" key="1">
    <citation type="journal article" date="2015" name="Proc. Natl. Acad. Sci. U.S.A.">
        <title>The resurrection genome of Boea hygrometrica: A blueprint for survival of dehydration.</title>
        <authorList>
            <person name="Xiao L."/>
            <person name="Yang G."/>
            <person name="Zhang L."/>
            <person name="Yang X."/>
            <person name="Zhao S."/>
            <person name="Ji Z."/>
            <person name="Zhou Q."/>
            <person name="Hu M."/>
            <person name="Wang Y."/>
            <person name="Chen M."/>
            <person name="Xu Y."/>
            <person name="Jin H."/>
            <person name="Xiao X."/>
            <person name="Hu G."/>
            <person name="Bao F."/>
            <person name="Hu Y."/>
            <person name="Wan P."/>
            <person name="Li L."/>
            <person name="Deng X."/>
            <person name="Kuang T."/>
            <person name="Xiang C."/>
            <person name="Zhu J.K."/>
            <person name="Oliver M.J."/>
            <person name="He Y."/>
        </authorList>
    </citation>
    <scope>NUCLEOTIDE SEQUENCE [LARGE SCALE GENOMIC DNA]</scope>
    <source>
        <strain evidence="3">cv. XS01</strain>
    </source>
</reference>
<sequence>MSVLFEKELEQFFDTALVKNGEILCVIHWKVVAFTEDRFAGVFELPTEGLIDLSEVPQNLVFDARRIFSKSGEPIQFSFKKRLMKYEFRLLNDILAKLVTVKAGSFDAVTQERFLMMTAIHFGVKVNWSKLLFEILQEMDDKSTKRAKGFVAQICVLLKGDPTVTLGEAKPFPPLKIFFCQDSIVKKKSVSKKKYASTPGKDTDEAQVEIVAEKAVSKKQPATASDAPVVKKKKTTTGNAATAEKYLTLVVVAQEAVPIQIVEPISAVPTELREFKKGVRAQSGIFTTELADIRNEIRYQSKEFDDKLDAIRNDLLEFRVETQEQYTTTLRANLAELIAFVTRGCDDKKGEVGSIHGRGQPPPEDRRNLDLEMVVVVVAEVSRQEKEEAVDGGSSGSRSEPSRTRGSSGSKQRDWRYWING</sequence>
<feature type="region of interest" description="Disordered" evidence="1">
    <location>
        <begin position="384"/>
        <end position="421"/>
    </location>
</feature>
<accession>A0A2Z7CS32</accession>
<evidence type="ECO:0000313" key="3">
    <source>
        <dbReference type="Proteomes" id="UP000250235"/>
    </source>
</evidence>
<gene>
    <name evidence="2" type="ORF">F511_41309</name>
</gene>
<evidence type="ECO:0000256" key="1">
    <source>
        <dbReference type="SAM" id="MobiDB-lite"/>
    </source>
</evidence>
<protein>
    <submittedName>
        <fullName evidence="2">Uncharacterized protein</fullName>
    </submittedName>
</protein>
<dbReference type="AlphaFoldDB" id="A0A2Z7CS32"/>
<dbReference type="Proteomes" id="UP000250235">
    <property type="component" value="Unassembled WGS sequence"/>
</dbReference>
<dbReference type="EMBL" id="KQ992722">
    <property type="protein sequence ID" value="KZV49861.1"/>
    <property type="molecule type" value="Genomic_DNA"/>
</dbReference>
<name>A0A2Z7CS32_9LAMI</name>
<keyword evidence="3" id="KW-1185">Reference proteome</keyword>
<proteinExistence type="predicted"/>
<feature type="compositionally biased region" description="Basic and acidic residues" evidence="1">
    <location>
        <begin position="411"/>
        <end position="421"/>
    </location>
</feature>
<organism evidence="2 3">
    <name type="scientific">Dorcoceras hygrometricum</name>
    <dbReference type="NCBI Taxonomy" id="472368"/>
    <lineage>
        <taxon>Eukaryota</taxon>
        <taxon>Viridiplantae</taxon>
        <taxon>Streptophyta</taxon>
        <taxon>Embryophyta</taxon>
        <taxon>Tracheophyta</taxon>
        <taxon>Spermatophyta</taxon>
        <taxon>Magnoliopsida</taxon>
        <taxon>eudicotyledons</taxon>
        <taxon>Gunneridae</taxon>
        <taxon>Pentapetalae</taxon>
        <taxon>asterids</taxon>
        <taxon>lamiids</taxon>
        <taxon>Lamiales</taxon>
        <taxon>Gesneriaceae</taxon>
        <taxon>Didymocarpoideae</taxon>
        <taxon>Trichosporeae</taxon>
        <taxon>Loxocarpinae</taxon>
        <taxon>Dorcoceras</taxon>
    </lineage>
</organism>
<evidence type="ECO:0000313" key="2">
    <source>
        <dbReference type="EMBL" id="KZV49861.1"/>
    </source>
</evidence>